<feature type="compositionally biased region" description="Basic and acidic residues" evidence="1">
    <location>
        <begin position="443"/>
        <end position="468"/>
    </location>
</feature>
<dbReference type="EMBL" id="PHAI01000002">
    <property type="protein sequence ID" value="PKM91436.1"/>
    <property type="molecule type" value="Genomic_DNA"/>
</dbReference>
<sequence>MDIIIDFTPVQDFFNLPLDLMLKLFLINFGWLIFAIMFLLAAKILWLKYVKGKWGSDIKFILLAIDIPRGNIQSPRAVENMFSYLAGAHATQNFFEEWFLGEYQLSFSLEIVSSEGYTQFLIRTPAKFRDLVESAVYSQYPDAEIVEVDDYCDGFPNKFPDEEYDVWGTEFIQSSHYMFPIKTYKEFEHQLGPDETLFKDPMSELMELCSSLRKGEHLWYQIILVPTGFDWMDDGDDEINKILGQEPKTSLLNKLIDFIVNTISDLSEMIFSIWGDVEEKKDEFRKKSMMELTPKEKKRIEAIQEKSSKLAFLCKIRVVYMAKKEVMNKAKVANGFVGYIKQFAALDLNNLKPDLKRTATKVSYFNKGPRLIARKNNITTYYMDRNDWAGRTPFLLNVEELATLWHFPVEATSNAPLVQKTPAKRYKPPANLITDESSSGIDNLRDELLSGDYSKKEKTESETKEPVESGKGMPPANLPFG</sequence>
<evidence type="ECO:0000313" key="5">
    <source>
        <dbReference type="Proteomes" id="UP000233517"/>
    </source>
</evidence>
<keyword evidence="2" id="KW-0472">Membrane</keyword>
<reference evidence="4 5" key="1">
    <citation type="journal article" date="2017" name="ISME J.">
        <title>Potential for microbial H2 and metal transformations associated with novel bacteria and archaea in deep terrestrial subsurface sediments.</title>
        <authorList>
            <person name="Hernsdorf A.W."/>
            <person name="Amano Y."/>
            <person name="Miyakawa K."/>
            <person name="Ise K."/>
            <person name="Suzuki Y."/>
            <person name="Anantharaman K."/>
            <person name="Probst A."/>
            <person name="Burstein D."/>
            <person name="Thomas B.C."/>
            <person name="Banfield J.F."/>
        </authorList>
    </citation>
    <scope>NUCLEOTIDE SEQUENCE [LARGE SCALE GENOMIC DNA]</scope>
    <source>
        <strain evidence="4">HGW-Falkowbacteria-1</strain>
    </source>
</reference>
<feature type="domain" description="DUF8128" evidence="3">
    <location>
        <begin position="108"/>
        <end position="415"/>
    </location>
</feature>
<dbReference type="Pfam" id="PF26449">
    <property type="entry name" value="DUF8128"/>
    <property type="match status" value="1"/>
</dbReference>
<keyword evidence="2" id="KW-0812">Transmembrane</keyword>
<protein>
    <recommendedName>
        <fullName evidence="3">DUF8128 domain-containing protein</fullName>
    </recommendedName>
</protein>
<organism evidence="4 5">
    <name type="scientific">Candidatus Falkowbacteria bacterium HGW-Falkowbacteria-1</name>
    <dbReference type="NCBI Taxonomy" id="2013768"/>
    <lineage>
        <taxon>Bacteria</taxon>
        <taxon>Candidatus Falkowiibacteriota</taxon>
    </lineage>
</organism>
<evidence type="ECO:0000256" key="2">
    <source>
        <dbReference type="SAM" id="Phobius"/>
    </source>
</evidence>
<accession>A0A2N2E9S7</accession>
<evidence type="ECO:0000259" key="3">
    <source>
        <dbReference type="Pfam" id="PF26449"/>
    </source>
</evidence>
<feature type="transmembrane region" description="Helical" evidence="2">
    <location>
        <begin position="20"/>
        <end position="46"/>
    </location>
</feature>
<evidence type="ECO:0000313" key="4">
    <source>
        <dbReference type="EMBL" id="PKM91436.1"/>
    </source>
</evidence>
<dbReference type="InterPro" id="IPR058441">
    <property type="entry name" value="DUF8128"/>
</dbReference>
<comment type="caution">
    <text evidence="4">The sequence shown here is derived from an EMBL/GenBank/DDBJ whole genome shotgun (WGS) entry which is preliminary data.</text>
</comment>
<dbReference type="AlphaFoldDB" id="A0A2N2E9S7"/>
<keyword evidence="2" id="KW-1133">Transmembrane helix</keyword>
<dbReference type="Proteomes" id="UP000233517">
    <property type="component" value="Unassembled WGS sequence"/>
</dbReference>
<name>A0A2N2E9S7_9BACT</name>
<feature type="region of interest" description="Disordered" evidence="1">
    <location>
        <begin position="428"/>
        <end position="481"/>
    </location>
</feature>
<proteinExistence type="predicted"/>
<evidence type="ECO:0000256" key="1">
    <source>
        <dbReference type="SAM" id="MobiDB-lite"/>
    </source>
</evidence>
<gene>
    <name evidence="4" type="ORF">CVU82_02465</name>
</gene>